<organism evidence="3 4">
    <name type="scientific">Handroanthus impetiginosus</name>
    <dbReference type="NCBI Taxonomy" id="429701"/>
    <lineage>
        <taxon>Eukaryota</taxon>
        <taxon>Viridiplantae</taxon>
        <taxon>Streptophyta</taxon>
        <taxon>Embryophyta</taxon>
        <taxon>Tracheophyta</taxon>
        <taxon>Spermatophyta</taxon>
        <taxon>Magnoliopsida</taxon>
        <taxon>eudicotyledons</taxon>
        <taxon>Gunneridae</taxon>
        <taxon>Pentapetalae</taxon>
        <taxon>asterids</taxon>
        <taxon>lamiids</taxon>
        <taxon>Lamiales</taxon>
        <taxon>Bignoniaceae</taxon>
        <taxon>Crescentiina</taxon>
        <taxon>Tabebuia alliance</taxon>
        <taxon>Handroanthus</taxon>
    </lineage>
</organism>
<keyword evidence="4" id="KW-1185">Reference proteome</keyword>
<dbReference type="Pfam" id="PF13962">
    <property type="entry name" value="PGG"/>
    <property type="match status" value="1"/>
</dbReference>
<dbReference type="OrthoDB" id="1921232at2759"/>
<feature type="transmembrane region" description="Helical" evidence="1">
    <location>
        <begin position="414"/>
        <end position="437"/>
    </location>
</feature>
<reference evidence="4" key="1">
    <citation type="journal article" date="2018" name="Gigascience">
        <title>Genome assembly of the Pink Ipe (Handroanthus impetiginosus, Bignoniaceae), a highly valued, ecologically keystone Neotropical timber forest tree.</title>
        <authorList>
            <person name="Silva-Junior O.B."/>
            <person name="Grattapaglia D."/>
            <person name="Novaes E."/>
            <person name="Collevatti R.G."/>
        </authorList>
    </citation>
    <scope>NUCLEOTIDE SEQUENCE [LARGE SCALE GENOMIC DNA]</scope>
    <source>
        <strain evidence="4">cv. UFG-1</strain>
    </source>
</reference>
<sequence>MFLTGSRSTVSRPTALHRLIRKAATTGDWQVAEVLLGEDPNIVRDELTETGETALHIAASMKETKFVEQIVQMMNPNDLELQNKRGRTAFYYAAKGGTVEMATVMIEKNSRLVSMCDKDMKTPLHIAIEEKNKEMVSYLYKVTGVEHLDIKQWFDVIFAAIDSRMYDVALKILKENQSLTAVTHEKGVALRMLAQHAMGDISDNQEATLKRLVTVFACVPCFSWLTGRFERELTEKRAALLAEALWADIERLEEIDAVEPIDKRPILLAAAKAGNAKLVIMIARSDLDLLLKFDEDGQSVFHIAVLYRQERVFSLIHSIGMMKIFITEQIDAKGNNILHLVGESPPARREFVAYEAFTQARRQLLWSEEVERIVPRDYLKMKNSDGYTPRESFFKNHQRLLEEGRTWMKETANYFMLVAALMATVVFAAVFTAPGGYSGETGIPILHKTELFLEFQFNVTVAFFHSILAILMFLSVLTAQFDERDFLISLQRKLLVGMVGLYGAVFYTVATFTTALCLHNADAGKSPLSLLTIPISQFFFTIHLFTERKLLISLLGSTLFRSSRFREARNIFE</sequence>
<feature type="transmembrane region" description="Helical" evidence="1">
    <location>
        <begin position="457"/>
        <end position="482"/>
    </location>
</feature>
<dbReference type="GO" id="GO:0016020">
    <property type="term" value="C:membrane"/>
    <property type="evidence" value="ECO:0007669"/>
    <property type="project" value="TreeGrafter"/>
</dbReference>
<protein>
    <submittedName>
        <fullName evidence="3">26S proteasome regulatory complex, subunit PSMD10</fullName>
    </submittedName>
</protein>
<dbReference type="GO" id="GO:0000502">
    <property type="term" value="C:proteasome complex"/>
    <property type="evidence" value="ECO:0007669"/>
    <property type="project" value="UniProtKB-KW"/>
</dbReference>
<dbReference type="Proteomes" id="UP000231279">
    <property type="component" value="Unassembled WGS sequence"/>
</dbReference>
<evidence type="ECO:0000256" key="1">
    <source>
        <dbReference type="SAM" id="Phobius"/>
    </source>
</evidence>
<proteinExistence type="predicted"/>
<dbReference type="Pfam" id="PF12796">
    <property type="entry name" value="Ank_2"/>
    <property type="match status" value="1"/>
</dbReference>
<evidence type="ECO:0000313" key="3">
    <source>
        <dbReference type="EMBL" id="PIN17148.1"/>
    </source>
</evidence>
<gene>
    <name evidence="3" type="ORF">CDL12_10193</name>
</gene>
<dbReference type="SUPFAM" id="SSF48403">
    <property type="entry name" value="Ankyrin repeat"/>
    <property type="match status" value="1"/>
</dbReference>
<dbReference type="SMART" id="SM00248">
    <property type="entry name" value="ANK"/>
    <property type="match status" value="6"/>
</dbReference>
<name>A0A2G9HI34_9LAMI</name>
<comment type="caution">
    <text evidence="3">The sequence shown here is derived from an EMBL/GenBank/DDBJ whole genome shotgun (WGS) entry which is preliminary data.</text>
</comment>
<feature type="domain" description="PGG" evidence="2">
    <location>
        <begin position="406"/>
        <end position="518"/>
    </location>
</feature>
<keyword evidence="1" id="KW-0472">Membrane</keyword>
<evidence type="ECO:0000259" key="2">
    <source>
        <dbReference type="Pfam" id="PF13962"/>
    </source>
</evidence>
<evidence type="ECO:0000313" key="4">
    <source>
        <dbReference type="Proteomes" id="UP000231279"/>
    </source>
</evidence>
<feature type="transmembrane region" description="Helical" evidence="1">
    <location>
        <begin position="494"/>
        <end position="516"/>
    </location>
</feature>
<accession>A0A2G9HI34</accession>
<dbReference type="Gene3D" id="1.25.40.20">
    <property type="entry name" value="Ankyrin repeat-containing domain"/>
    <property type="match status" value="1"/>
</dbReference>
<dbReference type="InterPro" id="IPR002110">
    <property type="entry name" value="Ankyrin_rpt"/>
</dbReference>
<keyword evidence="1" id="KW-1133">Transmembrane helix</keyword>
<dbReference type="AlphaFoldDB" id="A0A2G9HI34"/>
<dbReference type="PANTHER" id="PTHR24177:SF365">
    <property type="entry name" value="ANKYRIN REPEAT-CONTAINING PROTEIN NPR4-LIKE ISOFORM X1"/>
    <property type="match status" value="1"/>
</dbReference>
<dbReference type="STRING" id="429701.A0A2G9HI34"/>
<dbReference type="InterPro" id="IPR026961">
    <property type="entry name" value="PGG_dom"/>
</dbReference>
<dbReference type="EMBL" id="NKXS01001720">
    <property type="protein sequence ID" value="PIN17148.1"/>
    <property type="molecule type" value="Genomic_DNA"/>
</dbReference>
<feature type="transmembrane region" description="Helical" evidence="1">
    <location>
        <begin position="528"/>
        <end position="546"/>
    </location>
</feature>
<keyword evidence="1" id="KW-0812">Transmembrane</keyword>
<keyword evidence="3" id="KW-0647">Proteasome</keyword>
<dbReference type="PANTHER" id="PTHR24177">
    <property type="entry name" value="CASKIN"/>
    <property type="match status" value="1"/>
</dbReference>
<dbReference type="InterPro" id="IPR036770">
    <property type="entry name" value="Ankyrin_rpt-contain_sf"/>
</dbReference>